<accession>A0A4R7TIG3</accession>
<proteinExistence type="predicted"/>
<sequence>MEILQILGTAGIVLGILVTILIAIVPTVVDR</sequence>
<evidence type="ECO:0000256" key="1">
    <source>
        <dbReference type="SAM" id="Phobius"/>
    </source>
</evidence>
<dbReference type="EMBL" id="SOCE01000001">
    <property type="protein sequence ID" value="TDU91378.1"/>
    <property type="molecule type" value="Genomic_DNA"/>
</dbReference>
<keyword evidence="1" id="KW-1133">Transmembrane helix</keyword>
<protein>
    <submittedName>
        <fullName evidence="2">Uncharacterized protein</fullName>
    </submittedName>
</protein>
<dbReference type="AlphaFoldDB" id="A0A4R7TIG3"/>
<organism evidence="2 3">
    <name type="scientific">Kribbella voronezhensis</name>
    <dbReference type="NCBI Taxonomy" id="2512212"/>
    <lineage>
        <taxon>Bacteria</taxon>
        <taxon>Bacillati</taxon>
        <taxon>Actinomycetota</taxon>
        <taxon>Actinomycetes</taxon>
        <taxon>Propionibacteriales</taxon>
        <taxon>Kribbellaceae</taxon>
        <taxon>Kribbella</taxon>
    </lineage>
</organism>
<evidence type="ECO:0000313" key="3">
    <source>
        <dbReference type="Proteomes" id="UP000295151"/>
    </source>
</evidence>
<keyword evidence="1" id="KW-0812">Transmembrane</keyword>
<feature type="transmembrane region" description="Helical" evidence="1">
    <location>
        <begin position="6"/>
        <end position="29"/>
    </location>
</feature>
<gene>
    <name evidence="2" type="ORF">EV138_4984</name>
</gene>
<evidence type="ECO:0000313" key="2">
    <source>
        <dbReference type="EMBL" id="TDU91378.1"/>
    </source>
</evidence>
<reference evidence="2 3" key="1">
    <citation type="submission" date="2019-03" db="EMBL/GenBank/DDBJ databases">
        <title>Genomic Encyclopedia of Type Strains, Phase III (KMG-III): the genomes of soil and plant-associated and newly described type strains.</title>
        <authorList>
            <person name="Whitman W."/>
        </authorList>
    </citation>
    <scope>NUCLEOTIDE SEQUENCE [LARGE SCALE GENOMIC DNA]</scope>
    <source>
        <strain evidence="2 3">VKM Ac-2575</strain>
    </source>
</reference>
<keyword evidence="3" id="KW-1185">Reference proteome</keyword>
<keyword evidence="1" id="KW-0472">Membrane</keyword>
<dbReference type="Proteomes" id="UP000295151">
    <property type="component" value="Unassembled WGS sequence"/>
</dbReference>
<name>A0A4R7TIG3_9ACTN</name>
<comment type="caution">
    <text evidence="2">The sequence shown here is derived from an EMBL/GenBank/DDBJ whole genome shotgun (WGS) entry which is preliminary data.</text>
</comment>